<dbReference type="AlphaFoldDB" id="A0ABD0NMB2"/>
<reference evidence="2 3" key="1">
    <citation type="submission" date="2024-05" db="EMBL/GenBank/DDBJ databases">
        <title>Genome sequencing and assembly of Indian major carp, Cirrhinus mrigala (Hamilton, 1822).</title>
        <authorList>
            <person name="Mohindra V."/>
            <person name="Chowdhury L.M."/>
            <person name="Lal K."/>
            <person name="Jena J.K."/>
        </authorList>
    </citation>
    <scope>NUCLEOTIDE SEQUENCE [LARGE SCALE GENOMIC DNA]</scope>
    <source>
        <strain evidence="2">CM1030</strain>
        <tissue evidence="2">Blood</tissue>
    </source>
</reference>
<gene>
    <name evidence="2" type="ORF">M9458_042228</name>
</gene>
<evidence type="ECO:0000313" key="3">
    <source>
        <dbReference type="Proteomes" id="UP001529510"/>
    </source>
</evidence>
<accession>A0ABD0NMB2</accession>
<proteinExistence type="predicted"/>
<evidence type="ECO:0000256" key="1">
    <source>
        <dbReference type="SAM" id="MobiDB-lite"/>
    </source>
</evidence>
<feature type="region of interest" description="Disordered" evidence="1">
    <location>
        <begin position="41"/>
        <end position="62"/>
    </location>
</feature>
<feature type="non-terminal residue" evidence="2">
    <location>
        <position position="62"/>
    </location>
</feature>
<dbReference type="Proteomes" id="UP001529510">
    <property type="component" value="Unassembled WGS sequence"/>
</dbReference>
<dbReference type="EMBL" id="JAMKFB020000021">
    <property type="protein sequence ID" value="KAL0162832.1"/>
    <property type="molecule type" value="Genomic_DNA"/>
</dbReference>
<sequence length="62" mass="6882">DEKESLAKALDRLQMVGAGSTPGARGLREAVRSLEEQLLKERAKSQRSASKRSQEQCLLLEQ</sequence>
<evidence type="ECO:0000313" key="2">
    <source>
        <dbReference type="EMBL" id="KAL0162832.1"/>
    </source>
</evidence>
<comment type="caution">
    <text evidence="2">The sequence shown here is derived from an EMBL/GenBank/DDBJ whole genome shotgun (WGS) entry which is preliminary data.</text>
</comment>
<protein>
    <submittedName>
        <fullName evidence="2">Uncharacterized protein</fullName>
    </submittedName>
</protein>
<keyword evidence="3" id="KW-1185">Reference proteome</keyword>
<feature type="non-terminal residue" evidence="2">
    <location>
        <position position="1"/>
    </location>
</feature>
<name>A0ABD0NMB2_CIRMR</name>
<organism evidence="2 3">
    <name type="scientific">Cirrhinus mrigala</name>
    <name type="common">Mrigala</name>
    <dbReference type="NCBI Taxonomy" id="683832"/>
    <lineage>
        <taxon>Eukaryota</taxon>
        <taxon>Metazoa</taxon>
        <taxon>Chordata</taxon>
        <taxon>Craniata</taxon>
        <taxon>Vertebrata</taxon>
        <taxon>Euteleostomi</taxon>
        <taxon>Actinopterygii</taxon>
        <taxon>Neopterygii</taxon>
        <taxon>Teleostei</taxon>
        <taxon>Ostariophysi</taxon>
        <taxon>Cypriniformes</taxon>
        <taxon>Cyprinidae</taxon>
        <taxon>Labeoninae</taxon>
        <taxon>Labeonini</taxon>
        <taxon>Cirrhinus</taxon>
    </lineage>
</organism>